<evidence type="ECO:0000259" key="2">
    <source>
        <dbReference type="Pfam" id="PF12146"/>
    </source>
</evidence>
<dbReference type="PANTHER" id="PTHR43265">
    <property type="entry name" value="ESTERASE ESTD"/>
    <property type="match status" value="1"/>
</dbReference>
<proteinExistence type="predicted"/>
<evidence type="ECO:0000256" key="1">
    <source>
        <dbReference type="SAM" id="SignalP"/>
    </source>
</evidence>
<dbReference type="GO" id="GO:0052689">
    <property type="term" value="F:carboxylic ester hydrolase activity"/>
    <property type="evidence" value="ECO:0007669"/>
    <property type="project" value="TreeGrafter"/>
</dbReference>
<evidence type="ECO:0000313" key="3">
    <source>
        <dbReference type="EMBL" id="ATP56917.1"/>
    </source>
</evidence>
<keyword evidence="1" id="KW-0732">Signal</keyword>
<accession>A0A2D1U5Q0</accession>
<sequence>MKLYLFISFFCLSSRLFGQTTPDSTQVTEFTTENVKFKSAGITLSGTIFKPKHPQASLVLVHGSGQEKRMIKMATFLATKGIAVLTYDKRGAGESGGIYAGPEVATNNIDHNCGGKD</sequence>
<dbReference type="AlphaFoldDB" id="A0A2D1U5Q0"/>
<protein>
    <recommendedName>
        <fullName evidence="2">Serine aminopeptidase S33 domain-containing protein</fullName>
    </recommendedName>
</protein>
<feature type="chain" id="PRO_5013682535" description="Serine aminopeptidase S33 domain-containing protein" evidence="1">
    <location>
        <begin position="19"/>
        <end position="117"/>
    </location>
</feature>
<dbReference type="EMBL" id="CP024091">
    <property type="protein sequence ID" value="ATP56917.1"/>
    <property type="molecule type" value="Genomic_DNA"/>
</dbReference>
<dbReference type="InterPro" id="IPR029058">
    <property type="entry name" value="AB_hydrolase_fold"/>
</dbReference>
<gene>
    <name evidence="3" type="ORF">CPT03_10715</name>
</gene>
<dbReference type="InterPro" id="IPR053145">
    <property type="entry name" value="AB_hydrolase_Est10"/>
</dbReference>
<keyword evidence="4" id="KW-1185">Reference proteome</keyword>
<dbReference type="Pfam" id="PF12146">
    <property type="entry name" value="Hydrolase_4"/>
    <property type="match status" value="1"/>
</dbReference>
<dbReference type="SUPFAM" id="SSF53474">
    <property type="entry name" value="alpha/beta-Hydrolases"/>
    <property type="match status" value="1"/>
</dbReference>
<organism evidence="3 4">
    <name type="scientific">Pedobacter ginsengisoli</name>
    <dbReference type="NCBI Taxonomy" id="363852"/>
    <lineage>
        <taxon>Bacteria</taxon>
        <taxon>Pseudomonadati</taxon>
        <taxon>Bacteroidota</taxon>
        <taxon>Sphingobacteriia</taxon>
        <taxon>Sphingobacteriales</taxon>
        <taxon>Sphingobacteriaceae</taxon>
        <taxon>Pedobacter</taxon>
    </lineage>
</organism>
<dbReference type="InterPro" id="IPR022742">
    <property type="entry name" value="Hydrolase_4"/>
</dbReference>
<name>A0A2D1U5Q0_9SPHI</name>
<reference evidence="3 4" key="1">
    <citation type="submission" date="2017-10" db="EMBL/GenBank/DDBJ databases">
        <title>Whole genome of Pedobacter ginsengisoli T01R-27 isolated from tomato rhizosphere.</title>
        <authorList>
            <person name="Weon H.-Y."/>
            <person name="Lee S.A."/>
            <person name="Sang M.K."/>
            <person name="Song J."/>
        </authorList>
    </citation>
    <scope>NUCLEOTIDE SEQUENCE [LARGE SCALE GENOMIC DNA]</scope>
    <source>
        <strain evidence="3 4">T01R-27</strain>
    </source>
</reference>
<dbReference type="OrthoDB" id="9809549at2"/>
<dbReference type="Gene3D" id="3.40.50.1820">
    <property type="entry name" value="alpha/beta hydrolase"/>
    <property type="match status" value="1"/>
</dbReference>
<dbReference type="Proteomes" id="UP000223749">
    <property type="component" value="Chromosome"/>
</dbReference>
<dbReference type="KEGG" id="pgs:CPT03_10715"/>
<dbReference type="PANTHER" id="PTHR43265:SF1">
    <property type="entry name" value="ESTERASE ESTD"/>
    <property type="match status" value="1"/>
</dbReference>
<feature type="domain" description="Serine aminopeptidase S33" evidence="2">
    <location>
        <begin position="53"/>
        <end position="98"/>
    </location>
</feature>
<evidence type="ECO:0000313" key="4">
    <source>
        <dbReference type="Proteomes" id="UP000223749"/>
    </source>
</evidence>
<feature type="signal peptide" evidence="1">
    <location>
        <begin position="1"/>
        <end position="18"/>
    </location>
</feature>